<dbReference type="GO" id="GO:0016042">
    <property type="term" value="P:lipid catabolic process"/>
    <property type="evidence" value="ECO:0007669"/>
    <property type="project" value="UniProtKB-UniRule"/>
</dbReference>
<dbReference type="GO" id="GO:0047372">
    <property type="term" value="F:monoacylglycerol lipase activity"/>
    <property type="evidence" value="ECO:0007669"/>
    <property type="project" value="TreeGrafter"/>
</dbReference>
<keyword evidence="4 5" id="KW-0378">Hydrolase</keyword>
<dbReference type="PANTHER" id="PTHR32176:SF33">
    <property type="entry name" value="PATATIN"/>
    <property type="match status" value="1"/>
</dbReference>
<organism evidence="7 8">
    <name type="scientific">Abrus precatorius</name>
    <name type="common">Indian licorice</name>
    <name type="synonym">Glycine abrus</name>
    <dbReference type="NCBI Taxonomy" id="3816"/>
    <lineage>
        <taxon>Eukaryota</taxon>
        <taxon>Viridiplantae</taxon>
        <taxon>Streptophyta</taxon>
        <taxon>Embryophyta</taxon>
        <taxon>Tracheophyta</taxon>
        <taxon>Spermatophyta</taxon>
        <taxon>Magnoliopsida</taxon>
        <taxon>eudicotyledons</taxon>
        <taxon>Gunneridae</taxon>
        <taxon>Pentapetalae</taxon>
        <taxon>rosids</taxon>
        <taxon>fabids</taxon>
        <taxon>Fabales</taxon>
        <taxon>Fabaceae</taxon>
        <taxon>Papilionoideae</taxon>
        <taxon>50 kb inversion clade</taxon>
        <taxon>NPAAA clade</taxon>
        <taxon>indigoferoid/millettioid clade</taxon>
        <taxon>Abreae</taxon>
        <taxon>Abrus</taxon>
    </lineage>
</organism>
<feature type="domain" description="PNPLA" evidence="6">
    <location>
        <begin position="6"/>
        <end position="199"/>
    </location>
</feature>
<keyword evidence="2 4" id="KW-0442">Lipid degradation</keyword>
<dbReference type="SUPFAM" id="SSF52151">
    <property type="entry name" value="FabD/lysophospholipase-like"/>
    <property type="match status" value="1"/>
</dbReference>
<dbReference type="Gene3D" id="3.40.1090.10">
    <property type="entry name" value="Cytosolic phospholipase A2 catalytic domain"/>
    <property type="match status" value="1"/>
</dbReference>
<protein>
    <recommendedName>
        <fullName evidence="5">Patatin</fullName>
        <ecNumber evidence="5">3.1.1.-</ecNumber>
    </recommendedName>
</protein>
<name>A0A8B8K141_ABRPR</name>
<dbReference type="GeneID" id="113850845"/>
<feature type="short sequence motif" description="GXSXG" evidence="4">
    <location>
        <begin position="47"/>
        <end position="51"/>
    </location>
</feature>
<dbReference type="Proteomes" id="UP000694853">
    <property type="component" value="Unplaced"/>
</dbReference>
<gene>
    <name evidence="8" type="primary">LOC113850845</name>
</gene>
<feature type="short sequence motif" description="GXGXXG" evidence="4">
    <location>
        <begin position="10"/>
        <end position="15"/>
    </location>
</feature>
<dbReference type="KEGG" id="aprc:113850845"/>
<dbReference type="Pfam" id="PF01734">
    <property type="entry name" value="Patatin"/>
    <property type="match status" value="1"/>
</dbReference>
<dbReference type="InterPro" id="IPR002641">
    <property type="entry name" value="PNPLA_dom"/>
</dbReference>
<dbReference type="GO" id="GO:0004620">
    <property type="term" value="F:phospholipase activity"/>
    <property type="evidence" value="ECO:0007669"/>
    <property type="project" value="TreeGrafter"/>
</dbReference>
<comment type="function">
    <text evidence="5">Lipolytic acyl hydrolase (LAH).</text>
</comment>
<accession>A0A8B8K141</accession>
<feature type="active site" description="Nucleophile" evidence="4">
    <location>
        <position position="49"/>
    </location>
</feature>
<dbReference type="RefSeq" id="XP_027337174.1">
    <property type="nucleotide sequence ID" value="XM_027481373.1"/>
</dbReference>
<evidence type="ECO:0000256" key="4">
    <source>
        <dbReference type="PROSITE-ProRule" id="PRU01161"/>
    </source>
</evidence>
<dbReference type="AlphaFoldDB" id="A0A8B8K141"/>
<comment type="similarity">
    <text evidence="1 5">Belongs to the patatin family.</text>
</comment>
<evidence type="ECO:0000313" key="8">
    <source>
        <dbReference type="RefSeq" id="XP_027337174.1"/>
    </source>
</evidence>
<evidence type="ECO:0000256" key="5">
    <source>
        <dbReference type="RuleBase" id="RU361262"/>
    </source>
</evidence>
<evidence type="ECO:0000256" key="1">
    <source>
        <dbReference type="ARBA" id="ARBA00010240"/>
    </source>
</evidence>
<feature type="short sequence motif" description="DGA/G" evidence="4">
    <location>
        <begin position="186"/>
        <end position="188"/>
    </location>
</feature>
<keyword evidence="7" id="KW-1185">Reference proteome</keyword>
<reference evidence="8" key="2">
    <citation type="submission" date="2025-08" db="UniProtKB">
        <authorList>
            <consortium name="RefSeq"/>
        </authorList>
    </citation>
    <scope>IDENTIFICATION</scope>
    <source>
        <tissue evidence="8">Young leaves</tissue>
    </source>
</reference>
<comment type="domain">
    <text evidence="5">The nitrogen atoms of the two glycine residues in the GGXR motif define the oxyanion hole, and stabilize the oxyanion that forms during the nucleophilic attack by the catalytic serine during substrate cleavage.</text>
</comment>
<evidence type="ECO:0000313" key="7">
    <source>
        <dbReference type="Proteomes" id="UP000694853"/>
    </source>
</evidence>
<proteinExistence type="inferred from homology"/>
<evidence type="ECO:0000256" key="3">
    <source>
        <dbReference type="ARBA" id="ARBA00023098"/>
    </source>
</evidence>
<sequence>MRTILFSIDGGGIKGIIPATVLEHLDEALKAKDPNTALAYYFDMIAGTSTGGLITALLASQDPKDPNHHGFTPAEIVKFYMDNGPQIFNYSSSWDSTWAGYDGEFLHNITREILQDTRLSDTLTHVVIPTFDVKIKKPVIFSNYKLTNYPFLNAKMSDICIGTSAAPQTLPPYQFENDGTEFNLIDGGVAAGNPTKSAVSEGIRYNSFSEIHVLSLGTGVTTVIEQYDAEIVGRWSQLDWLYKGPEFLARASTDMTENHLATVFPSPQPAKTYLRVEEYDLPYFLDNMVNATKENMDNLEQVGKDLLKKNVRKINVDSFDIEETGEGTYAEALDRFAEILYSERQHRLKTISMEKRGRPFIQTMWVPFGQAQAT</sequence>
<dbReference type="InterPro" id="IPR016035">
    <property type="entry name" value="Acyl_Trfase/lysoPLipase"/>
</dbReference>
<evidence type="ECO:0000256" key="2">
    <source>
        <dbReference type="ARBA" id="ARBA00022963"/>
    </source>
</evidence>
<keyword evidence="3 4" id="KW-0443">Lipid metabolism</keyword>
<dbReference type="PANTHER" id="PTHR32176">
    <property type="entry name" value="XYLOSE ISOMERASE"/>
    <property type="match status" value="1"/>
</dbReference>
<dbReference type="EC" id="3.1.1.-" evidence="5"/>
<feature type="active site" description="Proton acceptor" evidence="4">
    <location>
        <position position="186"/>
    </location>
</feature>
<dbReference type="OrthoDB" id="1377244at2759"/>
<reference evidence="7" key="1">
    <citation type="journal article" date="2019" name="Toxins">
        <title>Detection of Abrin-Like and Prepropulchellin-Like Toxin Genes and Transcripts Using Whole Genome Sequencing and Full-Length Transcript Sequencing of Abrus precatorius.</title>
        <authorList>
            <person name="Hovde B.T."/>
            <person name="Daligault H.E."/>
            <person name="Hanschen E.R."/>
            <person name="Kunde Y.A."/>
            <person name="Johnson M.B."/>
            <person name="Starkenburg S.R."/>
            <person name="Johnson S.L."/>
        </authorList>
    </citation>
    <scope>NUCLEOTIDE SEQUENCE [LARGE SCALE GENOMIC DNA]</scope>
</reference>
<evidence type="ECO:0000259" key="6">
    <source>
        <dbReference type="PROSITE" id="PS51635"/>
    </source>
</evidence>
<dbReference type="PROSITE" id="PS51635">
    <property type="entry name" value="PNPLA"/>
    <property type="match status" value="1"/>
</dbReference>